<feature type="compositionally biased region" description="Polar residues" evidence="1">
    <location>
        <begin position="1"/>
        <end position="34"/>
    </location>
</feature>
<comment type="caution">
    <text evidence="2">The sequence shown here is derived from an EMBL/GenBank/DDBJ whole genome shotgun (WGS) entry which is preliminary data.</text>
</comment>
<dbReference type="EMBL" id="VDMD01000068">
    <property type="protein sequence ID" value="TRM56518.1"/>
    <property type="molecule type" value="Genomic_DNA"/>
</dbReference>
<feature type="region of interest" description="Disordered" evidence="1">
    <location>
        <begin position="1"/>
        <end position="54"/>
    </location>
</feature>
<evidence type="ECO:0000256" key="1">
    <source>
        <dbReference type="SAM" id="MobiDB-lite"/>
    </source>
</evidence>
<name>A0A550BVG2_9AGAR</name>
<dbReference type="AlphaFoldDB" id="A0A550BVG2"/>
<sequence length="54" mass="5904">MSTKNGKSSRLNLQPPKASTAQRTSNTFNHSHQAQAHRPRNVLTLPLPPISSAQ</sequence>
<organism evidence="2 3">
    <name type="scientific">Schizophyllum amplum</name>
    <dbReference type="NCBI Taxonomy" id="97359"/>
    <lineage>
        <taxon>Eukaryota</taxon>
        <taxon>Fungi</taxon>
        <taxon>Dikarya</taxon>
        <taxon>Basidiomycota</taxon>
        <taxon>Agaricomycotina</taxon>
        <taxon>Agaricomycetes</taxon>
        <taxon>Agaricomycetidae</taxon>
        <taxon>Agaricales</taxon>
        <taxon>Schizophyllaceae</taxon>
        <taxon>Schizophyllum</taxon>
    </lineage>
</organism>
<protein>
    <submittedName>
        <fullName evidence="2">Uncharacterized protein</fullName>
    </submittedName>
</protein>
<keyword evidence="3" id="KW-1185">Reference proteome</keyword>
<reference evidence="2 3" key="1">
    <citation type="journal article" date="2019" name="New Phytol.">
        <title>Comparative genomics reveals unique wood-decay strategies and fruiting body development in the Schizophyllaceae.</title>
        <authorList>
            <person name="Almasi E."/>
            <person name="Sahu N."/>
            <person name="Krizsan K."/>
            <person name="Balint B."/>
            <person name="Kovacs G.M."/>
            <person name="Kiss B."/>
            <person name="Cseklye J."/>
            <person name="Drula E."/>
            <person name="Henrissat B."/>
            <person name="Nagy I."/>
            <person name="Chovatia M."/>
            <person name="Adam C."/>
            <person name="LaButti K."/>
            <person name="Lipzen A."/>
            <person name="Riley R."/>
            <person name="Grigoriev I.V."/>
            <person name="Nagy L.G."/>
        </authorList>
    </citation>
    <scope>NUCLEOTIDE SEQUENCE [LARGE SCALE GENOMIC DNA]</scope>
    <source>
        <strain evidence="2 3">NL-1724</strain>
    </source>
</reference>
<accession>A0A550BVG2</accession>
<gene>
    <name evidence="2" type="ORF">BD626DRAFT_575663</name>
</gene>
<evidence type="ECO:0000313" key="2">
    <source>
        <dbReference type="EMBL" id="TRM56518.1"/>
    </source>
</evidence>
<proteinExistence type="predicted"/>
<evidence type="ECO:0000313" key="3">
    <source>
        <dbReference type="Proteomes" id="UP000320762"/>
    </source>
</evidence>
<dbReference type="Proteomes" id="UP000320762">
    <property type="component" value="Unassembled WGS sequence"/>
</dbReference>